<evidence type="ECO:0000256" key="1">
    <source>
        <dbReference type="ARBA" id="ARBA00000085"/>
    </source>
</evidence>
<evidence type="ECO:0000256" key="5">
    <source>
        <dbReference type="ARBA" id="ARBA00022553"/>
    </source>
</evidence>
<dbReference type="Gene3D" id="3.30.450.20">
    <property type="entry name" value="PAS domain"/>
    <property type="match status" value="3"/>
</dbReference>
<dbReference type="InterPro" id="IPR035965">
    <property type="entry name" value="PAS-like_dom_sf"/>
</dbReference>
<evidence type="ECO:0000259" key="22">
    <source>
        <dbReference type="PROSITE" id="PS50113"/>
    </source>
</evidence>
<dbReference type="CDD" id="cd16922">
    <property type="entry name" value="HATPase_EvgS-ArcB-TorS-like"/>
    <property type="match status" value="1"/>
</dbReference>
<dbReference type="FunFam" id="3.30.565.10:FF:000010">
    <property type="entry name" value="Sensor histidine kinase RcsC"/>
    <property type="match status" value="1"/>
</dbReference>
<dbReference type="SMART" id="SM00065">
    <property type="entry name" value="GAF"/>
    <property type="match status" value="1"/>
</dbReference>
<evidence type="ECO:0000313" key="25">
    <source>
        <dbReference type="Proteomes" id="UP000187735"/>
    </source>
</evidence>
<organism evidence="24 25">
    <name type="scientific">Fuerstiella marisgermanici</name>
    <dbReference type="NCBI Taxonomy" id="1891926"/>
    <lineage>
        <taxon>Bacteria</taxon>
        <taxon>Pseudomonadati</taxon>
        <taxon>Planctomycetota</taxon>
        <taxon>Planctomycetia</taxon>
        <taxon>Planctomycetales</taxon>
        <taxon>Planctomycetaceae</taxon>
        <taxon>Fuerstiella</taxon>
    </lineage>
</organism>
<dbReference type="SMART" id="SM00086">
    <property type="entry name" value="PAC"/>
    <property type="match status" value="3"/>
</dbReference>
<dbReference type="NCBIfam" id="TIGR00229">
    <property type="entry name" value="sensory_box"/>
    <property type="match status" value="3"/>
</dbReference>
<accession>A0A1P8WKX2</accession>
<dbReference type="PANTHER" id="PTHR45339:SF1">
    <property type="entry name" value="HYBRID SIGNAL TRANSDUCTION HISTIDINE KINASE J"/>
    <property type="match status" value="1"/>
</dbReference>
<dbReference type="CDD" id="cd17546">
    <property type="entry name" value="REC_hyHK_CKI1_RcsC-like"/>
    <property type="match status" value="2"/>
</dbReference>
<evidence type="ECO:0000256" key="6">
    <source>
        <dbReference type="ARBA" id="ARBA00022679"/>
    </source>
</evidence>
<proteinExistence type="predicted"/>
<dbReference type="SUPFAM" id="SSF47226">
    <property type="entry name" value="Histidine-containing phosphotransfer domain, HPT domain"/>
    <property type="match status" value="1"/>
</dbReference>
<dbReference type="InterPro" id="IPR000014">
    <property type="entry name" value="PAS"/>
</dbReference>
<dbReference type="CDD" id="cd00088">
    <property type="entry name" value="HPT"/>
    <property type="match status" value="1"/>
</dbReference>
<dbReference type="GO" id="GO:0005524">
    <property type="term" value="F:ATP binding"/>
    <property type="evidence" value="ECO:0007669"/>
    <property type="project" value="UniProtKB-KW"/>
</dbReference>
<dbReference type="PROSITE" id="PS50113">
    <property type="entry name" value="PAC"/>
    <property type="match status" value="2"/>
</dbReference>
<dbReference type="RefSeq" id="WP_077025969.1">
    <property type="nucleotide sequence ID" value="NZ_CP017641.1"/>
</dbReference>
<dbReference type="InterPro" id="IPR001610">
    <property type="entry name" value="PAC"/>
</dbReference>
<dbReference type="InterPro" id="IPR036641">
    <property type="entry name" value="HPT_dom_sf"/>
</dbReference>
<keyword evidence="25" id="KW-1185">Reference proteome</keyword>
<evidence type="ECO:0000256" key="9">
    <source>
        <dbReference type="ARBA" id="ARBA00022777"/>
    </source>
</evidence>
<dbReference type="InterPro" id="IPR004358">
    <property type="entry name" value="Sig_transdc_His_kin-like_C"/>
</dbReference>
<evidence type="ECO:0000259" key="23">
    <source>
        <dbReference type="PROSITE" id="PS50894"/>
    </source>
</evidence>
<keyword evidence="7" id="KW-0812">Transmembrane</keyword>
<keyword evidence="6 24" id="KW-0808">Transferase</keyword>
<dbReference type="Pfam" id="PF08448">
    <property type="entry name" value="PAS_4"/>
    <property type="match status" value="3"/>
</dbReference>
<dbReference type="EC" id="2.7.13.3" evidence="3"/>
<keyword evidence="9 24" id="KW-0418">Kinase</keyword>
<evidence type="ECO:0000256" key="10">
    <source>
        <dbReference type="ARBA" id="ARBA00022840"/>
    </source>
</evidence>
<dbReference type="SUPFAM" id="SSF55874">
    <property type="entry name" value="ATPase domain of HSP90 chaperone/DNA topoisomerase II/histidine kinase"/>
    <property type="match status" value="1"/>
</dbReference>
<evidence type="ECO:0000256" key="3">
    <source>
        <dbReference type="ARBA" id="ARBA00012438"/>
    </source>
</evidence>
<dbReference type="Pfam" id="PF01627">
    <property type="entry name" value="Hpt"/>
    <property type="match status" value="1"/>
</dbReference>
<dbReference type="InterPro" id="IPR005467">
    <property type="entry name" value="His_kinase_dom"/>
</dbReference>
<dbReference type="PROSITE" id="PS50109">
    <property type="entry name" value="HIS_KIN"/>
    <property type="match status" value="1"/>
</dbReference>
<dbReference type="Pfam" id="PF02518">
    <property type="entry name" value="HATPase_c"/>
    <property type="match status" value="1"/>
</dbReference>
<keyword evidence="8" id="KW-0547">Nucleotide-binding</keyword>
<dbReference type="SMART" id="SM00091">
    <property type="entry name" value="PAS"/>
    <property type="match status" value="3"/>
</dbReference>
<dbReference type="SMART" id="SM00387">
    <property type="entry name" value="HATPase_c"/>
    <property type="match status" value="1"/>
</dbReference>
<comment type="subunit">
    <text evidence="14">At low DSF concentrations, interacts with RpfF.</text>
</comment>
<evidence type="ECO:0000256" key="7">
    <source>
        <dbReference type="ARBA" id="ARBA00022692"/>
    </source>
</evidence>
<dbReference type="InterPro" id="IPR000700">
    <property type="entry name" value="PAS-assoc_C"/>
</dbReference>
<evidence type="ECO:0000259" key="19">
    <source>
        <dbReference type="PROSITE" id="PS50109"/>
    </source>
</evidence>
<gene>
    <name evidence="24" type="primary">barA_6</name>
    <name evidence="24" type="ORF">Fuma_04334</name>
</gene>
<dbReference type="Gene3D" id="1.10.287.130">
    <property type="match status" value="1"/>
</dbReference>
<protein>
    <recommendedName>
        <fullName evidence="15">Sensory/regulatory protein RpfC</fullName>
        <ecNumber evidence="3">2.7.13.3</ecNumber>
    </recommendedName>
</protein>
<evidence type="ECO:0000256" key="17">
    <source>
        <dbReference type="PROSITE-ProRule" id="PRU00169"/>
    </source>
</evidence>
<feature type="modified residue" description="4-aspartylphosphate" evidence="17">
    <location>
        <position position="1029"/>
    </location>
</feature>
<dbReference type="GO" id="GO:0005886">
    <property type="term" value="C:plasma membrane"/>
    <property type="evidence" value="ECO:0007669"/>
    <property type="project" value="UniProtKB-SubCell"/>
</dbReference>
<dbReference type="Gene3D" id="3.40.50.2300">
    <property type="match status" value="2"/>
</dbReference>
<evidence type="ECO:0000256" key="11">
    <source>
        <dbReference type="ARBA" id="ARBA00022989"/>
    </source>
</evidence>
<feature type="modified residue" description="Phosphohistidine" evidence="16">
    <location>
        <position position="1192"/>
    </location>
</feature>
<feature type="domain" description="Response regulatory" evidence="20">
    <location>
        <begin position="835"/>
        <end position="955"/>
    </location>
</feature>
<name>A0A1P8WKX2_9PLAN</name>
<evidence type="ECO:0000256" key="4">
    <source>
        <dbReference type="ARBA" id="ARBA00022475"/>
    </source>
</evidence>
<feature type="domain" description="PAC" evidence="22">
    <location>
        <begin position="203"/>
        <end position="269"/>
    </location>
</feature>
<evidence type="ECO:0000256" key="13">
    <source>
        <dbReference type="ARBA" id="ARBA00023136"/>
    </source>
</evidence>
<comment type="subcellular location">
    <subcellularLocation>
        <location evidence="2">Cell membrane</location>
        <topology evidence="2">Multi-pass membrane protein</topology>
    </subcellularLocation>
</comment>
<feature type="region of interest" description="Disordered" evidence="18">
    <location>
        <begin position="1104"/>
        <end position="1139"/>
    </location>
</feature>
<dbReference type="EMBL" id="CP017641">
    <property type="protein sequence ID" value="APZ94695.1"/>
    <property type="molecule type" value="Genomic_DNA"/>
</dbReference>
<evidence type="ECO:0000313" key="24">
    <source>
        <dbReference type="EMBL" id="APZ94695.1"/>
    </source>
</evidence>
<evidence type="ECO:0000256" key="2">
    <source>
        <dbReference type="ARBA" id="ARBA00004651"/>
    </source>
</evidence>
<dbReference type="SMART" id="SM00073">
    <property type="entry name" value="HPT"/>
    <property type="match status" value="1"/>
</dbReference>
<keyword evidence="12" id="KW-0902">Two-component regulatory system</keyword>
<keyword evidence="10" id="KW-0067">ATP-binding</keyword>
<dbReference type="SUPFAM" id="SSF47384">
    <property type="entry name" value="Homodimeric domain of signal transducing histidine kinase"/>
    <property type="match status" value="1"/>
</dbReference>
<dbReference type="CDD" id="cd00130">
    <property type="entry name" value="PAS"/>
    <property type="match status" value="3"/>
</dbReference>
<keyword evidence="11" id="KW-1133">Transmembrane helix</keyword>
<dbReference type="PROSITE" id="PS50110">
    <property type="entry name" value="RESPONSE_REGULATORY"/>
    <property type="match status" value="2"/>
</dbReference>
<dbReference type="InterPro" id="IPR011006">
    <property type="entry name" value="CheY-like_superfamily"/>
</dbReference>
<feature type="modified residue" description="4-aspartylphosphate" evidence="17">
    <location>
        <position position="888"/>
    </location>
</feature>
<dbReference type="SUPFAM" id="SSF55781">
    <property type="entry name" value="GAF domain-like"/>
    <property type="match status" value="1"/>
</dbReference>
<dbReference type="InterPro" id="IPR036890">
    <property type="entry name" value="HATPase_C_sf"/>
</dbReference>
<keyword evidence="13" id="KW-0472">Membrane</keyword>
<dbReference type="Proteomes" id="UP000187735">
    <property type="component" value="Chromosome"/>
</dbReference>
<evidence type="ECO:0000256" key="18">
    <source>
        <dbReference type="SAM" id="MobiDB-lite"/>
    </source>
</evidence>
<keyword evidence="5 17" id="KW-0597">Phosphoprotein</keyword>
<dbReference type="Gene3D" id="3.30.565.10">
    <property type="entry name" value="Histidine kinase-like ATPase, C-terminal domain"/>
    <property type="match status" value="1"/>
</dbReference>
<dbReference type="Pfam" id="PF00072">
    <property type="entry name" value="Response_reg"/>
    <property type="match status" value="2"/>
</dbReference>
<evidence type="ECO:0000259" key="20">
    <source>
        <dbReference type="PROSITE" id="PS50110"/>
    </source>
</evidence>
<dbReference type="SUPFAM" id="SSF55785">
    <property type="entry name" value="PYP-like sensor domain (PAS domain)"/>
    <property type="match status" value="3"/>
</dbReference>
<dbReference type="OrthoDB" id="9762493at2"/>
<dbReference type="InterPro" id="IPR036097">
    <property type="entry name" value="HisK_dim/P_sf"/>
</dbReference>
<dbReference type="InterPro" id="IPR003661">
    <property type="entry name" value="HisK_dim/P_dom"/>
</dbReference>
<feature type="domain" description="Histidine kinase" evidence="19">
    <location>
        <begin position="596"/>
        <end position="817"/>
    </location>
</feature>
<dbReference type="AlphaFoldDB" id="A0A1P8WKX2"/>
<feature type="domain" description="PAC" evidence="22">
    <location>
        <begin position="345"/>
        <end position="397"/>
    </location>
</feature>
<dbReference type="KEGG" id="fmr:Fuma_04334"/>
<dbReference type="FunFam" id="1.10.287.130:FF:000002">
    <property type="entry name" value="Two-component osmosensing histidine kinase"/>
    <property type="match status" value="1"/>
</dbReference>
<dbReference type="PRINTS" id="PR00344">
    <property type="entry name" value="BCTRLSENSOR"/>
</dbReference>
<feature type="domain" description="HPt" evidence="23">
    <location>
        <begin position="1153"/>
        <end position="1246"/>
    </location>
</feature>
<dbReference type="PANTHER" id="PTHR45339">
    <property type="entry name" value="HYBRID SIGNAL TRANSDUCTION HISTIDINE KINASE J"/>
    <property type="match status" value="1"/>
</dbReference>
<evidence type="ECO:0000259" key="21">
    <source>
        <dbReference type="PROSITE" id="PS50112"/>
    </source>
</evidence>
<dbReference type="Gene3D" id="1.20.120.160">
    <property type="entry name" value="HPT domain"/>
    <property type="match status" value="1"/>
</dbReference>
<dbReference type="InterPro" id="IPR013656">
    <property type="entry name" value="PAS_4"/>
</dbReference>
<dbReference type="InterPro" id="IPR008207">
    <property type="entry name" value="Sig_transdc_His_kin_Hpt_dom"/>
</dbReference>
<dbReference type="SMART" id="SM00388">
    <property type="entry name" value="HisKA"/>
    <property type="match status" value="1"/>
</dbReference>
<dbReference type="InterPro" id="IPR003018">
    <property type="entry name" value="GAF"/>
</dbReference>
<dbReference type="PROSITE" id="PS50894">
    <property type="entry name" value="HPT"/>
    <property type="match status" value="1"/>
</dbReference>
<dbReference type="SMART" id="SM00448">
    <property type="entry name" value="REC"/>
    <property type="match status" value="2"/>
</dbReference>
<sequence length="1250" mass="137554">MNPPSSDPSEETLRQTQADYHRLVDSLPVCLLHKDRNSRPVFANKPYLEFHGLTLKELIDRGEPAIDDSVQQAQFAREDRQTLTEGAIFQGIVRQTRKDGSVCWIERLKGPNKDTDGNIIGIQVLFWIVTDRIEAEHAHQRESALLETLLTSIPDAIYFKDTASRFLRISESMAGMFGLTSAAEAVGKSDADFFTSEHADQAREDELRIMRTGESIIGRVEKETWKDRENTWASSTKLPLRDANGEIIGTFGLSRDITNVMQVEEELAQERDRLQTLMNHLPDVIFIKDRDGRFVMTNPALSQLYGCTSSASMVGKTDFDFVPDEVAQNFAEDDQKVMRSGEALIDREESNVDPNGDVIWMLTSKIPLRDADDNVIGLVGIGRDITRLKQAEHAATRKAMEAGLLYQATTLARNTDSLQEALRGCLAIVCDLTDWDVGHVLRPVPQAESDGAEELESMGIWHKAAGSRLEAFRSLTDSSRIPKGKGLAGNVWQTGEPMWVANAMDDVDARSAEVFRAAGIRSGVAFPIIIQNETVAVLEFFAFAEQPEDKGLLGVFQSVGEQVGRVIERNRSEEALRAALEAADAANRAKSDFLANVSHEIRTPMNGVIGMTELLLETDVTPTQHEYLSMVQSSGESLLDLINDILDFSKIESGKMEMEAIPFDVRESLGDTMKVLGTRAHKQGLELAFSVHEDVPAFLIGDPARLRQIVVNLVGNAIKFTAQGEVVLRVRVLEQHEQNVKLAVSISDTGVGIPADRIDEVFGAFQQADTSTTRSFGGTGLGLAICTRLVEMMNGSIRCESEVGTGSVFTFDAEFAIAEDYQAQTRDPVVVHGTKTLIVDDNATNRRILLEMCTNWGMAPLVAGSAEEGFRLLNEYQDIAPFKLLLTDVHMPVMDGFDLCQRVREDERFNDLKIIMLTSAGRPGDGDRRRELAVSGHILKPAKQSELFDSIVSLLGVTDEEDVHDKPPVNPDYPVVTGLRVLLAEDNLVNQKLAIGLLNKHQHHVTLACNGVEAVEKYRNGEFDVILMDVQMPQMDGLEATAAIREYQQQSGRRTPIVAMTAHAMKGDKKRCLDAGMDQYLSKPIRGRQIAEMFARMKLAPSSTAAEIAMDSPPEDVPQKTEPNDNPPVDHQPQAPAESQIDWQAAMESVDGDRELLAAVIEAFTDEIPKLIAQGKTAIEGGDAKTLHRVGHTIKGALLSLGATRAANLAQQLEQLGADGNLPRAAGLMPEVTEVLQAVVAELSEFDPIE</sequence>
<dbReference type="STRING" id="1891926.Fuma_04334"/>
<evidence type="ECO:0000256" key="12">
    <source>
        <dbReference type="ARBA" id="ARBA00023012"/>
    </source>
</evidence>
<keyword evidence="4" id="KW-1003">Cell membrane</keyword>
<evidence type="ECO:0000256" key="8">
    <source>
        <dbReference type="ARBA" id="ARBA00022741"/>
    </source>
</evidence>
<dbReference type="Gene3D" id="3.30.450.40">
    <property type="match status" value="1"/>
</dbReference>
<dbReference type="InterPro" id="IPR001789">
    <property type="entry name" value="Sig_transdc_resp-reg_receiver"/>
</dbReference>
<evidence type="ECO:0000256" key="15">
    <source>
        <dbReference type="ARBA" id="ARBA00068150"/>
    </source>
</evidence>
<dbReference type="SUPFAM" id="SSF52172">
    <property type="entry name" value="CheY-like"/>
    <property type="match status" value="2"/>
</dbReference>
<dbReference type="Pfam" id="PF00512">
    <property type="entry name" value="HisKA"/>
    <property type="match status" value="1"/>
</dbReference>
<feature type="domain" description="PAS" evidence="21">
    <location>
        <begin position="270"/>
        <end position="341"/>
    </location>
</feature>
<evidence type="ECO:0000256" key="14">
    <source>
        <dbReference type="ARBA" id="ARBA00064003"/>
    </source>
</evidence>
<feature type="domain" description="Response regulatory" evidence="20">
    <location>
        <begin position="980"/>
        <end position="1098"/>
    </location>
</feature>
<dbReference type="CDD" id="cd00082">
    <property type="entry name" value="HisKA"/>
    <property type="match status" value="1"/>
</dbReference>
<dbReference type="PROSITE" id="PS50112">
    <property type="entry name" value="PAS"/>
    <property type="match status" value="1"/>
</dbReference>
<dbReference type="InterPro" id="IPR003594">
    <property type="entry name" value="HATPase_dom"/>
</dbReference>
<dbReference type="InterPro" id="IPR029016">
    <property type="entry name" value="GAF-like_dom_sf"/>
</dbReference>
<comment type="catalytic activity">
    <reaction evidence="1">
        <text>ATP + protein L-histidine = ADP + protein N-phospho-L-histidine.</text>
        <dbReference type="EC" id="2.7.13.3"/>
    </reaction>
</comment>
<dbReference type="Pfam" id="PF13185">
    <property type="entry name" value="GAF_2"/>
    <property type="match status" value="1"/>
</dbReference>
<reference evidence="24 25" key="1">
    <citation type="journal article" date="2016" name="Front. Microbiol.">
        <title>Fuerstia marisgermanicae gen. nov., sp. nov., an Unusual Member of the Phylum Planctomycetes from the German Wadden Sea.</title>
        <authorList>
            <person name="Kohn T."/>
            <person name="Heuer A."/>
            <person name="Jogler M."/>
            <person name="Vollmers J."/>
            <person name="Boedeker C."/>
            <person name="Bunk B."/>
            <person name="Rast P."/>
            <person name="Borchert D."/>
            <person name="Glockner I."/>
            <person name="Freese H.M."/>
            <person name="Klenk H.P."/>
            <person name="Overmann J."/>
            <person name="Kaster A.K."/>
            <person name="Rohde M."/>
            <person name="Wiegand S."/>
            <person name="Jogler C."/>
        </authorList>
    </citation>
    <scope>NUCLEOTIDE SEQUENCE [LARGE SCALE GENOMIC DNA]</scope>
    <source>
        <strain evidence="24 25">NH11</strain>
    </source>
</reference>
<dbReference type="GO" id="GO:0000155">
    <property type="term" value="F:phosphorelay sensor kinase activity"/>
    <property type="evidence" value="ECO:0007669"/>
    <property type="project" value="InterPro"/>
</dbReference>
<evidence type="ECO:0000256" key="16">
    <source>
        <dbReference type="PROSITE-ProRule" id="PRU00110"/>
    </source>
</evidence>